<dbReference type="KEGG" id="acel:acsn021_10630"/>
<dbReference type="Pfam" id="PF20456">
    <property type="entry name" value="DUF6709"/>
    <property type="match status" value="1"/>
</dbReference>
<accession>A0A6S6QSA4</accession>
<evidence type="ECO:0000313" key="2">
    <source>
        <dbReference type="Proteomes" id="UP000515561"/>
    </source>
</evidence>
<dbReference type="Proteomes" id="UP000515561">
    <property type="component" value="Chromosome"/>
</dbReference>
<organism evidence="1 2">
    <name type="scientific">Anaerocolumna cellulosilytica</name>
    <dbReference type="NCBI Taxonomy" id="433286"/>
    <lineage>
        <taxon>Bacteria</taxon>
        <taxon>Bacillati</taxon>
        <taxon>Bacillota</taxon>
        <taxon>Clostridia</taxon>
        <taxon>Lachnospirales</taxon>
        <taxon>Lachnospiraceae</taxon>
        <taxon>Anaerocolumna</taxon>
    </lineage>
</organism>
<reference evidence="1 2" key="1">
    <citation type="journal article" date="2016" name="Int. J. Syst. Evol. Microbiol.">
        <title>Descriptions of Anaerotaenia torta gen. nov., sp. nov. and Anaerocolumna cellulosilytica gen. nov., sp. nov. isolated from a methanogenic reactor of cattle waste.</title>
        <authorList>
            <person name="Uek A."/>
            <person name="Ohtaki Y."/>
            <person name="Kaku N."/>
            <person name="Ueki K."/>
        </authorList>
    </citation>
    <scope>NUCLEOTIDE SEQUENCE [LARGE SCALE GENOMIC DNA]</scope>
    <source>
        <strain evidence="1 2">SN021</strain>
    </source>
</reference>
<dbReference type="EMBL" id="AP023367">
    <property type="protein sequence ID" value="BCJ93494.1"/>
    <property type="molecule type" value="Genomic_DNA"/>
</dbReference>
<dbReference type="InterPro" id="IPR046555">
    <property type="entry name" value="DUF6709"/>
</dbReference>
<name>A0A6S6QSA4_9FIRM</name>
<keyword evidence="2" id="KW-1185">Reference proteome</keyword>
<dbReference type="AlphaFoldDB" id="A0A6S6QSA4"/>
<proteinExistence type="predicted"/>
<sequence>MLNELKKLSNKRAIVRIGLVAAALIMVLIFFTGDFVKSIQGPKDLYSINAKDIPGAYVTGEITAMIDPFAEYYTYDSDGTKNSTEQYYIIPVGEEEYAAIEIKPEDFDIADRIYYDTYDYLYGNIDELTVSMKITGTFQEMDPEMVQYFEETIAASDYFYDFSEEEIDKLIYPYVLKKDMIGSNDTIPLYLIMALTVVLFLYIIIVLIKIITGAYLNSIRKYISNNESSTSQERIEADFENAVKVESTRIGETWTYYFDGLKPMIINNSDIIWAYQEIVTHRRNGIKVGTTKSVILYNRNKNKITLAMKKTDSIELILETYARQHSHIVMGYSENLKATLKKDFEGFLRLAYQQNASQQTEDSSTWNDSDFNA</sequence>
<dbReference type="RefSeq" id="WP_184090791.1">
    <property type="nucleotide sequence ID" value="NZ_AP023367.1"/>
</dbReference>
<evidence type="ECO:0000313" key="1">
    <source>
        <dbReference type="EMBL" id="BCJ93494.1"/>
    </source>
</evidence>
<gene>
    <name evidence="1" type="ORF">acsn021_10630</name>
</gene>
<protein>
    <submittedName>
        <fullName evidence="1">Uncharacterized protein</fullName>
    </submittedName>
</protein>